<comment type="caution">
    <text evidence="7">The sequence shown here is derived from an EMBL/GenBank/DDBJ whole genome shotgun (WGS) entry which is preliminary data.</text>
</comment>
<dbReference type="Pfam" id="PF00096">
    <property type="entry name" value="zf-C2H2"/>
    <property type="match status" value="1"/>
</dbReference>
<dbReference type="PROSITE" id="PS00028">
    <property type="entry name" value="ZINC_FINGER_C2H2_1"/>
    <property type="match status" value="1"/>
</dbReference>
<evidence type="ECO:0000313" key="7">
    <source>
        <dbReference type="EMBL" id="RMJ09571.1"/>
    </source>
</evidence>
<keyword evidence="1" id="KW-0479">Metal-binding</keyword>
<dbReference type="GO" id="GO:0008270">
    <property type="term" value="F:zinc ion binding"/>
    <property type="evidence" value="ECO:0007669"/>
    <property type="project" value="UniProtKB-KW"/>
</dbReference>
<feature type="region of interest" description="Disordered" evidence="5">
    <location>
        <begin position="195"/>
        <end position="215"/>
    </location>
</feature>
<evidence type="ECO:0000313" key="8">
    <source>
        <dbReference type="Proteomes" id="UP000277212"/>
    </source>
</evidence>
<feature type="domain" description="C2H2-type" evidence="6">
    <location>
        <begin position="286"/>
        <end position="314"/>
    </location>
</feature>
<proteinExistence type="predicted"/>
<evidence type="ECO:0000256" key="1">
    <source>
        <dbReference type="ARBA" id="ARBA00022723"/>
    </source>
</evidence>
<keyword evidence="8" id="KW-1185">Reference proteome</keyword>
<evidence type="ECO:0000256" key="4">
    <source>
        <dbReference type="PROSITE-ProRule" id="PRU00042"/>
    </source>
</evidence>
<dbReference type="EMBL" id="NKUJ01000237">
    <property type="protein sequence ID" value="RMJ09571.1"/>
    <property type="molecule type" value="Genomic_DNA"/>
</dbReference>
<dbReference type="AlphaFoldDB" id="A0A3M2RW99"/>
<protein>
    <recommendedName>
        <fullName evidence="6">C2H2-type domain-containing protein</fullName>
    </recommendedName>
</protein>
<dbReference type="SMART" id="SM00355">
    <property type="entry name" value="ZnF_C2H2"/>
    <property type="match status" value="2"/>
</dbReference>
<dbReference type="PANTHER" id="PTHR23235">
    <property type="entry name" value="KRUEPPEL-LIKE TRANSCRIPTION FACTOR"/>
    <property type="match status" value="1"/>
</dbReference>
<feature type="domain" description="C2H2-type" evidence="6">
    <location>
        <begin position="254"/>
        <end position="283"/>
    </location>
</feature>
<keyword evidence="2 4" id="KW-0863">Zinc-finger</keyword>
<reference evidence="7 8" key="1">
    <citation type="submission" date="2017-06" db="EMBL/GenBank/DDBJ databases">
        <title>Comparative genomic analysis of Ambrosia Fusariam Clade fungi.</title>
        <authorList>
            <person name="Stajich J.E."/>
            <person name="Carrillo J."/>
            <person name="Kijimoto T."/>
            <person name="Eskalen A."/>
            <person name="O'Donnell K."/>
            <person name="Kasson M."/>
        </authorList>
    </citation>
    <scope>NUCLEOTIDE SEQUENCE [LARGE SCALE GENOMIC DNA]</scope>
    <source>
        <strain evidence="7">UCR3666</strain>
    </source>
</reference>
<evidence type="ECO:0000256" key="3">
    <source>
        <dbReference type="ARBA" id="ARBA00022833"/>
    </source>
</evidence>
<accession>A0A3M2RW99</accession>
<dbReference type="InterPro" id="IPR036236">
    <property type="entry name" value="Znf_C2H2_sf"/>
</dbReference>
<evidence type="ECO:0000256" key="2">
    <source>
        <dbReference type="ARBA" id="ARBA00022771"/>
    </source>
</evidence>
<keyword evidence="3" id="KW-0862">Zinc</keyword>
<dbReference type="PROSITE" id="PS50157">
    <property type="entry name" value="ZINC_FINGER_C2H2_2"/>
    <property type="match status" value="2"/>
</dbReference>
<feature type="region of interest" description="Disordered" evidence="5">
    <location>
        <begin position="229"/>
        <end position="249"/>
    </location>
</feature>
<evidence type="ECO:0000256" key="5">
    <source>
        <dbReference type="SAM" id="MobiDB-lite"/>
    </source>
</evidence>
<dbReference type="Proteomes" id="UP000277212">
    <property type="component" value="Unassembled WGS sequence"/>
</dbReference>
<name>A0A3M2RW99_9HYPO</name>
<sequence length="358" mass="40566">MAHQFKSDFQFDMDSCFSYSQSISYPYASTSFSSASSSYDPFTSSSRFSSPYELSALEPDRSYNSYNGVDAAPRSTVGTFMFDAIVETKPEQIPFPDCPPNTPLKQELVGLHYRDMSMEHNGSMSSIPPSSPEMYASSPGAAIINTSFVMTPTMPSGFEATDIYSPWSCVSSSPTSYLQNNDEVVDIDHQPEAPYYAHDSSHVHNSTSPRPIRPRPMAVDEIQRKTVELQQAQTRKPRKRSMKPASAPTEPVWCSCDYPGCNKAFRRKEHLKRHKQSYHGEGPNRFSCEFCGRGQFNRRDNLNNHRKLHTRHNSRNRGVEFVPDAAMIIEQEKRTRTPTRRRKQGIIGGIQHPEVLQQ</sequence>
<dbReference type="STRING" id="2010991.A0A3M2RW99"/>
<dbReference type="SUPFAM" id="SSF57667">
    <property type="entry name" value="beta-beta-alpha zinc fingers"/>
    <property type="match status" value="1"/>
</dbReference>
<dbReference type="InterPro" id="IPR013087">
    <property type="entry name" value="Znf_C2H2_type"/>
</dbReference>
<dbReference type="Gene3D" id="3.30.160.60">
    <property type="entry name" value="Classic Zinc Finger"/>
    <property type="match status" value="2"/>
</dbReference>
<organism evidence="7 8">
    <name type="scientific">Fusarium kuroshium</name>
    <dbReference type="NCBI Taxonomy" id="2010991"/>
    <lineage>
        <taxon>Eukaryota</taxon>
        <taxon>Fungi</taxon>
        <taxon>Dikarya</taxon>
        <taxon>Ascomycota</taxon>
        <taxon>Pezizomycotina</taxon>
        <taxon>Sordariomycetes</taxon>
        <taxon>Hypocreomycetidae</taxon>
        <taxon>Hypocreales</taxon>
        <taxon>Nectriaceae</taxon>
        <taxon>Fusarium</taxon>
        <taxon>Fusarium solani species complex</taxon>
    </lineage>
</organism>
<evidence type="ECO:0000259" key="6">
    <source>
        <dbReference type="PROSITE" id="PS50157"/>
    </source>
</evidence>
<gene>
    <name evidence="7" type="ORF">CDV36_010813</name>
</gene>
<dbReference type="OrthoDB" id="5095988at2759"/>